<dbReference type="SUPFAM" id="SSF57716">
    <property type="entry name" value="Glucocorticoid receptor-like (DNA-binding domain)"/>
    <property type="match status" value="1"/>
</dbReference>
<evidence type="ECO:0000256" key="7">
    <source>
        <dbReference type="ARBA" id="ARBA00023125"/>
    </source>
</evidence>
<feature type="compositionally biased region" description="Polar residues" evidence="12">
    <location>
        <begin position="206"/>
        <end position="223"/>
    </location>
</feature>
<dbReference type="FunFam" id="3.30.160.60:FF:000624">
    <property type="entry name" value="zinc finger protein 697"/>
    <property type="match status" value="1"/>
</dbReference>
<feature type="domain" description="C2H2-type" evidence="13">
    <location>
        <begin position="315"/>
        <end position="342"/>
    </location>
</feature>
<evidence type="ECO:0000256" key="8">
    <source>
        <dbReference type="ARBA" id="ARBA00023163"/>
    </source>
</evidence>
<feature type="region of interest" description="Disordered" evidence="12">
    <location>
        <begin position="90"/>
        <end position="139"/>
    </location>
</feature>
<dbReference type="PROSITE" id="PS50157">
    <property type="entry name" value="ZINC_FINGER_C2H2_2"/>
    <property type="match status" value="6"/>
</dbReference>
<feature type="region of interest" description="Disordered" evidence="12">
    <location>
        <begin position="154"/>
        <end position="183"/>
    </location>
</feature>
<evidence type="ECO:0000256" key="11">
    <source>
        <dbReference type="PROSITE-ProRule" id="PRU00309"/>
    </source>
</evidence>
<keyword evidence="5" id="KW-0862">Zinc</keyword>
<dbReference type="SMART" id="SM00980">
    <property type="entry name" value="THAP"/>
    <property type="match status" value="1"/>
</dbReference>
<evidence type="ECO:0000256" key="12">
    <source>
        <dbReference type="SAM" id="MobiDB-lite"/>
    </source>
</evidence>
<keyword evidence="16" id="KW-1185">Reference proteome</keyword>
<dbReference type="PANTHER" id="PTHR24390">
    <property type="entry name" value="ZINC FINGER PROTEIN"/>
    <property type="match status" value="1"/>
</dbReference>
<dbReference type="FunFam" id="3.30.160.60:FF:000100">
    <property type="entry name" value="Zinc finger 45-like"/>
    <property type="match status" value="1"/>
</dbReference>
<comment type="subcellular location">
    <subcellularLocation>
        <location evidence="1">Nucleus</location>
    </subcellularLocation>
</comment>
<evidence type="ECO:0000256" key="5">
    <source>
        <dbReference type="ARBA" id="ARBA00022833"/>
    </source>
</evidence>
<dbReference type="FunFam" id="3.30.160.60:FF:000646">
    <property type="entry name" value="Myeloid zinc finger 1"/>
    <property type="match status" value="2"/>
</dbReference>
<feature type="domain" description="C2H2-type" evidence="13">
    <location>
        <begin position="414"/>
        <end position="441"/>
    </location>
</feature>
<dbReference type="Proteomes" id="UP000472264">
    <property type="component" value="Chromosome 15"/>
</dbReference>
<dbReference type="SMART" id="SM00692">
    <property type="entry name" value="DM3"/>
    <property type="match status" value="1"/>
</dbReference>
<dbReference type="GO" id="GO:0003700">
    <property type="term" value="F:DNA-binding transcription factor activity"/>
    <property type="evidence" value="ECO:0007669"/>
    <property type="project" value="TreeGrafter"/>
</dbReference>
<keyword evidence="3" id="KW-0677">Repeat</keyword>
<dbReference type="OrthoDB" id="654211at2759"/>
<dbReference type="PANTHER" id="PTHR24390:SF79">
    <property type="entry name" value="ASPARAGINE-RICH ZINC FINGER PROTEIN AZF1"/>
    <property type="match status" value="1"/>
</dbReference>
<keyword evidence="6" id="KW-0805">Transcription regulation</keyword>
<name>A0A665TF17_ECHNA</name>
<dbReference type="InterPro" id="IPR006612">
    <property type="entry name" value="THAP_Znf"/>
</dbReference>
<feature type="domain" description="THAP-type" evidence="14">
    <location>
        <begin position="1"/>
        <end position="89"/>
    </location>
</feature>
<dbReference type="GO" id="GO:0045595">
    <property type="term" value="P:regulation of cell differentiation"/>
    <property type="evidence" value="ECO:0007669"/>
    <property type="project" value="UniProtKB-ARBA"/>
</dbReference>
<dbReference type="GO" id="GO:0000122">
    <property type="term" value="P:negative regulation of transcription by RNA polymerase II"/>
    <property type="evidence" value="ECO:0007669"/>
    <property type="project" value="UniProtKB-ARBA"/>
</dbReference>
<dbReference type="Gene3D" id="6.20.210.20">
    <property type="entry name" value="THAP domain"/>
    <property type="match status" value="1"/>
</dbReference>
<dbReference type="Ensembl" id="ENSENLT00000009160.1">
    <property type="protein sequence ID" value="ENSENLP00000008735.1"/>
    <property type="gene ID" value="ENSENLG00000004270.1"/>
</dbReference>
<feature type="domain" description="C2H2-type" evidence="13">
    <location>
        <begin position="386"/>
        <end position="413"/>
    </location>
</feature>
<feature type="domain" description="C2H2-type" evidence="13">
    <location>
        <begin position="472"/>
        <end position="499"/>
    </location>
</feature>
<dbReference type="Pfam" id="PF00096">
    <property type="entry name" value="zf-C2H2"/>
    <property type="match status" value="5"/>
</dbReference>
<reference evidence="15" key="2">
    <citation type="submission" date="2025-08" db="UniProtKB">
        <authorList>
            <consortium name="Ensembl"/>
        </authorList>
    </citation>
    <scope>IDENTIFICATION</scope>
</reference>
<feature type="domain" description="C2H2-type" evidence="13">
    <location>
        <begin position="287"/>
        <end position="314"/>
    </location>
</feature>
<dbReference type="OMA" id="RTVHMRQ"/>
<dbReference type="InterPro" id="IPR038441">
    <property type="entry name" value="THAP_Znf_sf"/>
</dbReference>
<keyword evidence="9" id="KW-0539">Nucleus</keyword>
<dbReference type="InParanoid" id="A0A665TF17"/>
<evidence type="ECO:0000256" key="10">
    <source>
        <dbReference type="PROSITE-ProRule" id="PRU00042"/>
    </source>
</evidence>
<keyword evidence="7 11" id="KW-0238">DNA-binding</keyword>
<dbReference type="InterPro" id="IPR056436">
    <property type="entry name" value="Znf-C2H2_ZIC1-5/GLI1-3-like"/>
</dbReference>
<dbReference type="GO" id="GO:0000978">
    <property type="term" value="F:RNA polymerase II cis-regulatory region sequence-specific DNA binding"/>
    <property type="evidence" value="ECO:0007669"/>
    <property type="project" value="TreeGrafter"/>
</dbReference>
<feature type="domain" description="C2H2-type" evidence="13">
    <location>
        <begin position="258"/>
        <end position="286"/>
    </location>
</feature>
<dbReference type="Pfam" id="PF23561">
    <property type="entry name" value="zf-C2H2_15"/>
    <property type="match status" value="1"/>
</dbReference>
<evidence type="ECO:0000313" key="16">
    <source>
        <dbReference type="Proteomes" id="UP000472264"/>
    </source>
</evidence>
<evidence type="ECO:0000256" key="4">
    <source>
        <dbReference type="ARBA" id="ARBA00022771"/>
    </source>
</evidence>
<evidence type="ECO:0000256" key="3">
    <source>
        <dbReference type="ARBA" id="ARBA00022737"/>
    </source>
</evidence>
<keyword evidence="4 10" id="KW-0863">Zinc-finger</keyword>
<feature type="region of interest" description="Disordered" evidence="12">
    <location>
        <begin position="201"/>
        <end position="242"/>
    </location>
</feature>
<evidence type="ECO:0000256" key="2">
    <source>
        <dbReference type="ARBA" id="ARBA00022723"/>
    </source>
</evidence>
<reference evidence="15" key="3">
    <citation type="submission" date="2025-09" db="UniProtKB">
        <authorList>
            <consortium name="Ensembl"/>
        </authorList>
    </citation>
    <scope>IDENTIFICATION</scope>
</reference>
<dbReference type="AlphaFoldDB" id="A0A665TF17"/>
<dbReference type="GO" id="GO:0005634">
    <property type="term" value="C:nucleus"/>
    <property type="evidence" value="ECO:0007669"/>
    <property type="project" value="UniProtKB-SubCell"/>
</dbReference>
<dbReference type="InterPro" id="IPR036236">
    <property type="entry name" value="Znf_C2H2_sf"/>
</dbReference>
<evidence type="ECO:0000256" key="1">
    <source>
        <dbReference type="ARBA" id="ARBA00004123"/>
    </source>
</evidence>
<dbReference type="FunFam" id="3.30.160.60:FF:000912">
    <property type="entry name" value="Zinc finger protein 660"/>
    <property type="match status" value="1"/>
</dbReference>
<proteinExistence type="predicted"/>
<evidence type="ECO:0000256" key="6">
    <source>
        <dbReference type="ARBA" id="ARBA00023015"/>
    </source>
</evidence>
<dbReference type="SMART" id="SM00355">
    <property type="entry name" value="ZnF_C2H2"/>
    <property type="match status" value="6"/>
</dbReference>
<dbReference type="FunFam" id="3.30.160.60:FF:000065">
    <property type="entry name" value="B-cell CLL/lymphoma 6, member B"/>
    <property type="match status" value="1"/>
</dbReference>
<dbReference type="PROSITE" id="PS50950">
    <property type="entry name" value="ZF_THAP"/>
    <property type="match status" value="1"/>
</dbReference>
<keyword evidence="2" id="KW-0479">Metal-binding</keyword>
<dbReference type="GO" id="GO:0008270">
    <property type="term" value="F:zinc ion binding"/>
    <property type="evidence" value="ECO:0007669"/>
    <property type="project" value="UniProtKB-KW"/>
</dbReference>
<sequence length="532" mass="61245">MPYACAVKTCGNKAKRGTSLSFHRLPVREPERLKLWLLALDIDMSTPLEELKKCIVCSEHFVMGDYTTIGQPKGMVHRFLRPTAVPTIGLYPLSPEQRQPEVDSENEESGHTFMDPLSPEDTKPDPREFPSSMQQFDNEVERRSILEGTRMLTQDREVQSQLSSFDLEQAPIQEETEIKEEQIDQCISPDMEASRSVEVRHMEPESTLTHELPSSPSAVTLNDGTDDKWNESDGSLSPHQSPGIEVFVDLEQPPRDEKSCYICGKRFRKDSFLIRHVQKSHKKQKAFKCLECNKEFDQRYKLVLHVRIHTGEKPFTCEYCGKAFGQNSSRLAHLRVHTGEKPYFCAKCGKSFATSNHLKFCKVQNAPNIVPEKEITDEGDKEEKAFKCFQCNKEFDKNHQLVRHMRVHSGDRPFSCDFCGKTFTQNSNRTVHMRQHTGEKPYFCEKCGKRFASSHHLKSCTGKPRKNSSKKFRCATCGRRFHTESNLKVHMEVHRSWQQHINKKLQGHELEAKKLPEKTLESLTPDTFPKVD</sequence>
<evidence type="ECO:0000313" key="15">
    <source>
        <dbReference type="Ensembl" id="ENSENLP00000008735.1"/>
    </source>
</evidence>
<gene>
    <name evidence="15" type="primary">LOC115055326</name>
</gene>
<reference evidence="15" key="1">
    <citation type="submission" date="2021-04" db="EMBL/GenBank/DDBJ databases">
        <authorList>
            <consortium name="Wellcome Sanger Institute Data Sharing"/>
        </authorList>
    </citation>
    <scope>NUCLEOTIDE SEQUENCE [LARGE SCALE GENOMIC DNA]</scope>
</reference>
<dbReference type="PROSITE" id="PS00028">
    <property type="entry name" value="ZINC_FINGER_C2H2_1"/>
    <property type="match status" value="6"/>
</dbReference>
<dbReference type="SUPFAM" id="SSF57667">
    <property type="entry name" value="beta-beta-alpha zinc fingers"/>
    <property type="match status" value="5"/>
</dbReference>
<protein>
    <submittedName>
        <fullName evidence="15">Zinc finger protein 287-like</fullName>
    </submittedName>
</protein>
<dbReference type="Gene3D" id="3.30.160.60">
    <property type="entry name" value="Classic Zinc Finger"/>
    <property type="match status" value="8"/>
</dbReference>
<evidence type="ECO:0000256" key="9">
    <source>
        <dbReference type="ARBA" id="ARBA00023242"/>
    </source>
</evidence>
<dbReference type="RefSeq" id="XP_029376907.1">
    <property type="nucleotide sequence ID" value="XM_029521047.1"/>
</dbReference>
<dbReference type="GeneID" id="115055326"/>
<evidence type="ECO:0000259" key="14">
    <source>
        <dbReference type="PROSITE" id="PS50950"/>
    </source>
</evidence>
<keyword evidence="8" id="KW-0804">Transcription</keyword>
<dbReference type="FunFam" id="3.30.160.60:FF:002343">
    <property type="entry name" value="Zinc finger protein 33A"/>
    <property type="match status" value="1"/>
</dbReference>
<evidence type="ECO:0000259" key="13">
    <source>
        <dbReference type="PROSITE" id="PS50157"/>
    </source>
</evidence>
<dbReference type="InterPro" id="IPR013087">
    <property type="entry name" value="Znf_C2H2_type"/>
</dbReference>
<accession>A0A665TF17</accession>
<organism evidence="15 16">
    <name type="scientific">Echeneis naucrates</name>
    <name type="common">Live sharksucker</name>
    <dbReference type="NCBI Taxonomy" id="173247"/>
    <lineage>
        <taxon>Eukaryota</taxon>
        <taxon>Metazoa</taxon>
        <taxon>Chordata</taxon>
        <taxon>Craniata</taxon>
        <taxon>Vertebrata</taxon>
        <taxon>Euteleostomi</taxon>
        <taxon>Actinopterygii</taxon>
        <taxon>Neopterygii</taxon>
        <taxon>Teleostei</taxon>
        <taxon>Neoteleostei</taxon>
        <taxon>Acanthomorphata</taxon>
        <taxon>Carangaria</taxon>
        <taxon>Carangiformes</taxon>
        <taxon>Echeneidae</taxon>
        <taxon>Echeneis</taxon>
    </lineage>
</organism>